<feature type="transmembrane region" description="Helical" evidence="8">
    <location>
        <begin position="199"/>
        <end position="217"/>
    </location>
</feature>
<dbReference type="EC" id="2.3.1.-" evidence="9"/>
<reference evidence="9" key="1">
    <citation type="submission" date="2019-11" db="EMBL/GenBank/DDBJ databases">
        <authorList>
            <person name="Feng L."/>
        </authorList>
    </citation>
    <scope>NUCLEOTIDE SEQUENCE</scope>
    <source>
        <strain evidence="9">PgorbachiiLFYP46</strain>
    </source>
</reference>
<evidence type="ECO:0000256" key="7">
    <source>
        <dbReference type="PIRNR" id="PIRNR016636"/>
    </source>
</evidence>
<dbReference type="PIRSF" id="PIRSF500217">
    <property type="entry name" value="AlgI"/>
    <property type="match status" value="1"/>
</dbReference>
<keyword evidence="4 8" id="KW-0812">Transmembrane</keyword>
<dbReference type="GO" id="GO:0016746">
    <property type="term" value="F:acyltransferase activity"/>
    <property type="evidence" value="ECO:0007669"/>
    <property type="project" value="UniProtKB-KW"/>
</dbReference>
<evidence type="ECO:0000256" key="5">
    <source>
        <dbReference type="ARBA" id="ARBA00022989"/>
    </source>
</evidence>
<keyword evidence="6 7" id="KW-0472">Membrane</keyword>
<gene>
    <name evidence="9" type="primary">patA_3</name>
    <name evidence="9" type="ORF">PGLFYP46_01517</name>
</gene>
<comment type="subcellular location">
    <subcellularLocation>
        <location evidence="1">Cell membrane</location>
        <topology evidence="1">Multi-pass membrane protein</topology>
    </subcellularLocation>
</comment>
<name>A0A6N3B2A8_9FIRM</name>
<feature type="transmembrane region" description="Helical" evidence="8">
    <location>
        <begin position="92"/>
        <end position="113"/>
    </location>
</feature>
<keyword evidence="7 9" id="KW-0808">Transferase</keyword>
<protein>
    <submittedName>
        <fullName evidence="9">Peptidoglycan O-acetyltransferase</fullName>
        <ecNumber evidence="9">2.3.1.-</ecNumber>
    </submittedName>
</protein>
<feature type="transmembrane region" description="Helical" evidence="8">
    <location>
        <begin position="408"/>
        <end position="426"/>
    </location>
</feature>
<evidence type="ECO:0000256" key="1">
    <source>
        <dbReference type="ARBA" id="ARBA00004651"/>
    </source>
</evidence>
<dbReference type="GO" id="GO:0005886">
    <property type="term" value="C:plasma membrane"/>
    <property type="evidence" value="ECO:0007669"/>
    <property type="project" value="UniProtKB-SubCell"/>
</dbReference>
<proteinExistence type="inferred from homology"/>
<evidence type="ECO:0000256" key="8">
    <source>
        <dbReference type="SAM" id="Phobius"/>
    </source>
</evidence>
<feature type="transmembrane region" description="Helical" evidence="8">
    <location>
        <begin position="321"/>
        <end position="338"/>
    </location>
</feature>
<evidence type="ECO:0000256" key="6">
    <source>
        <dbReference type="ARBA" id="ARBA00023136"/>
    </source>
</evidence>
<dbReference type="InterPro" id="IPR004299">
    <property type="entry name" value="MBOAT_fam"/>
</dbReference>
<dbReference type="PANTHER" id="PTHR13285:SF18">
    <property type="entry name" value="PROTEIN-CYSTEINE N-PALMITOYLTRANSFERASE RASP"/>
    <property type="match status" value="1"/>
</dbReference>
<accession>A0A6N3B2A8</accession>
<dbReference type="RefSeq" id="WP_156701402.1">
    <property type="nucleotide sequence ID" value="NZ_CACRUP010000013.1"/>
</dbReference>
<organism evidence="9">
    <name type="scientific">Peptoniphilus gorbachii</name>
    <dbReference type="NCBI Taxonomy" id="411567"/>
    <lineage>
        <taxon>Bacteria</taxon>
        <taxon>Bacillati</taxon>
        <taxon>Bacillota</taxon>
        <taxon>Tissierellia</taxon>
        <taxon>Tissierellales</taxon>
        <taxon>Peptoniphilaceae</taxon>
        <taxon>Peptoniphilus</taxon>
    </lineage>
</organism>
<feature type="transmembrane region" description="Helical" evidence="8">
    <location>
        <begin position="44"/>
        <end position="63"/>
    </location>
</feature>
<dbReference type="Pfam" id="PF03062">
    <property type="entry name" value="MBOAT"/>
    <property type="match status" value="1"/>
</dbReference>
<comment type="similarity">
    <text evidence="2 7">Belongs to the membrane-bound acyltransferase family.</text>
</comment>
<keyword evidence="3 7" id="KW-1003">Cell membrane</keyword>
<evidence type="ECO:0000313" key="9">
    <source>
        <dbReference type="EMBL" id="VYT96140.1"/>
    </source>
</evidence>
<feature type="transmembrane region" description="Helical" evidence="8">
    <location>
        <begin position="69"/>
        <end position="85"/>
    </location>
</feature>
<keyword evidence="5 8" id="KW-1133">Transmembrane helix</keyword>
<keyword evidence="7 9" id="KW-0012">Acyltransferase</keyword>
<dbReference type="EMBL" id="CACRUP010000013">
    <property type="protein sequence ID" value="VYT96140.1"/>
    <property type="molecule type" value="Genomic_DNA"/>
</dbReference>
<evidence type="ECO:0000256" key="4">
    <source>
        <dbReference type="ARBA" id="ARBA00022692"/>
    </source>
</evidence>
<feature type="transmembrane region" description="Helical" evidence="8">
    <location>
        <begin position="446"/>
        <end position="467"/>
    </location>
</feature>
<evidence type="ECO:0000256" key="2">
    <source>
        <dbReference type="ARBA" id="ARBA00010323"/>
    </source>
</evidence>
<feature type="transmembrane region" description="Helical" evidence="8">
    <location>
        <begin position="6"/>
        <end position="23"/>
    </location>
</feature>
<dbReference type="InterPro" id="IPR028362">
    <property type="entry name" value="AlgI"/>
</dbReference>
<sequence length="476" mass="55408">MAFTEISFLFFVALTLIIYRILGNKWQVLLIASFLYYGLYDERAFLYLLTAILTTYLGGIFLYKHKNRLVLFLVLLINFGMLFLVKFTDISVFKITIPLGISFYTFMATSYTIDLYRRKYQPQNNIFKYALYLSFFPQIVQGPISRYDEISDGLYNKSTSSELFSKGLLLVLYGYFKKLLIADRAAILVGKVFASPDEFSGVFVFVAIIFYSIQIYCDFSGGIDIARGIAYLFGVELEENFKRPFFAESISDFWRRWHTTLGSWMRDYVFFPLSLTKLFGTINKKSRKILGRHGGKVLTLTISTYVVYFLIGIWHGGGFNFIAFGFYNGTLISLALLFEKRFEKIKKALRINDESFLYRVFKIIRTTFLVFIGRYFTRSAGLRQALHMMKKTIVDTNFRYGDFGLQRLDFIIIALCFLAVAIISILQEKEIDLTEKFVTSNKLLTSTFLILTMLLIIYFGVYSKNYVSVEFIYRNY</sequence>
<dbReference type="PANTHER" id="PTHR13285">
    <property type="entry name" value="ACYLTRANSFERASE"/>
    <property type="match status" value="1"/>
</dbReference>
<feature type="transmembrane region" description="Helical" evidence="8">
    <location>
        <begin position="297"/>
        <end position="315"/>
    </location>
</feature>
<dbReference type="AlphaFoldDB" id="A0A6N3B2A8"/>
<dbReference type="PIRSF" id="PIRSF016636">
    <property type="entry name" value="AlgI_DltB"/>
    <property type="match status" value="1"/>
</dbReference>
<dbReference type="InterPro" id="IPR051085">
    <property type="entry name" value="MB_O-acyltransferase"/>
</dbReference>
<evidence type="ECO:0000256" key="3">
    <source>
        <dbReference type="ARBA" id="ARBA00022475"/>
    </source>
</evidence>
<dbReference type="InterPro" id="IPR024194">
    <property type="entry name" value="Ac/AlaTfrase_AlgI/DltB"/>
</dbReference>
<dbReference type="GO" id="GO:0042121">
    <property type="term" value="P:alginic acid biosynthetic process"/>
    <property type="evidence" value="ECO:0007669"/>
    <property type="project" value="InterPro"/>
</dbReference>